<dbReference type="AlphaFoldDB" id="A0A6M3L151"/>
<reference evidence="1" key="1">
    <citation type="submission" date="2020-03" db="EMBL/GenBank/DDBJ databases">
        <title>The deep terrestrial virosphere.</title>
        <authorList>
            <person name="Holmfeldt K."/>
            <person name="Nilsson E."/>
            <person name="Simone D."/>
            <person name="Lopez-Fernandez M."/>
            <person name="Wu X."/>
            <person name="de Brujin I."/>
            <person name="Lundin D."/>
            <person name="Andersson A."/>
            <person name="Bertilsson S."/>
            <person name="Dopson M."/>
        </authorList>
    </citation>
    <scope>NUCLEOTIDE SEQUENCE</scope>
    <source>
        <strain evidence="1">MM415B02792</strain>
    </source>
</reference>
<accession>A0A6M3L151</accession>
<gene>
    <name evidence="1" type="ORF">MM415B02792_0003</name>
</gene>
<proteinExistence type="predicted"/>
<name>A0A6M3L151_9ZZZZ</name>
<evidence type="ECO:0000313" key="1">
    <source>
        <dbReference type="EMBL" id="QJA88263.1"/>
    </source>
</evidence>
<organism evidence="1">
    <name type="scientific">viral metagenome</name>
    <dbReference type="NCBI Taxonomy" id="1070528"/>
    <lineage>
        <taxon>unclassified sequences</taxon>
        <taxon>metagenomes</taxon>
        <taxon>organismal metagenomes</taxon>
    </lineage>
</organism>
<sequence>MDKVSFVGIIKKVEAKALVSLDKNYRIQMDTENSALMEAGTWPADETVKVTIERVPKGS</sequence>
<dbReference type="EMBL" id="MT142766">
    <property type="protein sequence ID" value="QJA88263.1"/>
    <property type="molecule type" value="Genomic_DNA"/>
</dbReference>
<protein>
    <submittedName>
        <fullName evidence="1">Uncharacterized protein</fullName>
    </submittedName>
</protein>